<evidence type="ECO:0000256" key="1">
    <source>
        <dbReference type="ARBA" id="ARBA00004651"/>
    </source>
</evidence>
<dbReference type="InterPro" id="IPR052770">
    <property type="entry name" value="Cobalt_transport_CbiQ"/>
</dbReference>
<dbReference type="AlphaFoldDB" id="A0A1Z5HVN6"/>
<keyword evidence="8" id="KW-1185">Reference proteome</keyword>
<keyword evidence="3 6" id="KW-0812">Transmembrane</keyword>
<dbReference type="RefSeq" id="WP_088554605.1">
    <property type="nucleotide sequence ID" value="NZ_BDGJ01000142.1"/>
</dbReference>
<dbReference type="PANTHER" id="PTHR43723:SF1">
    <property type="entry name" value="COBALT TRANSPORT PROTEIN CBIQ"/>
    <property type="match status" value="1"/>
</dbReference>
<dbReference type="NCBIfam" id="TIGR02454">
    <property type="entry name" value="ECF_T_CbiQ"/>
    <property type="match status" value="1"/>
</dbReference>
<evidence type="ECO:0000256" key="4">
    <source>
        <dbReference type="ARBA" id="ARBA00022989"/>
    </source>
</evidence>
<comment type="caution">
    <text evidence="7">The sequence shown here is derived from an EMBL/GenBank/DDBJ whole genome shotgun (WGS) entry which is preliminary data.</text>
</comment>
<accession>A0A1Z5HVN6</accession>
<dbReference type="InterPro" id="IPR012809">
    <property type="entry name" value="ECF_CbiQ"/>
</dbReference>
<dbReference type="InterPro" id="IPR003339">
    <property type="entry name" value="ABC/ECF_trnsptr_transmembrane"/>
</dbReference>
<dbReference type="GO" id="GO:0006824">
    <property type="term" value="P:cobalt ion transport"/>
    <property type="evidence" value="ECO:0007669"/>
    <property type="project" value="InterPro"/>
</dbReference>
<reference evidence="8" key="1">
    <citation type="journal article" date="2017" name="Appl. Environ. Microbiol.">
        <title>Genomic Analysis of Calderihabitans maritimus KKC1, a Thermophilic, Hydrogenogenic, Carboxydotrophic Bacterium Isolated from Marine Sediment.</title>
        <authorList>
            <person name="Omae K."/>
            <person name="Yoneda Y."/>
            <person name="Fukuyama Y."/>
            <person name="Yoshida T."/>
            <person name="Sako Y."/>
        </authorList>
    </citation>
    <scope>NUCLEOTIDE SEQUENCE [LARGE SCALE GENOMIC DNA]</scope>
    <source>
        <strain evidence="8">KKC1</strain>
    </source>
</reference>
<sequence length="259" mass="28642">MFKIDQYAYANKLLSVHPGEKFAFALITMAVGLIFDTINTSMIIIIMMSGATIILAGVRWRLYVKLLSLPLGFLIAGVAAIAVSFSYHDVDVVSGFTVGRFLVGVQPGDLYLALRLFFKALGAVSCLYFLALTTPMTDIIIILRKLKAPPLFVELMSLIYRFIFVLLETAGRIHLSQASRCGYFSFASTYRSLGALLSNLFIRTYWRSRISFTALLSRGYTGSINVLEPRYSVSYKNILAIAAVEALLIVLGLHGRGII</sequence>
<gene>
    <name evidence="7" type="ORF">KKC1_26020</name>
</gene>
<dbReference type="CDD" id="cd16914">
    <property type="entry name" value="EcfT"/>
    <property type="match status" value="1"/>
</dbReference>
<proteinExistence type="predicted"/>
<feature type="transmembrane region" description="Helical" evidence="6">
    <location>
        <begin position="22"/>
        <end position="55"/>
    </location>
</feature>
<dbReference type="GO" id="GO:0043190">
    <property type="term" value="C:ATP-binding cassette (ABC) transporter complex"/>
    <property type="evidence" value="ECO:0007669"/>
    <property type="project" value="InterPro"/>
</dbReference>
<dbReference type="PANTHER" id="PTHR43723">
    <property type="entry name" value="COBALT TRANSPORT PROTEIN CBIQ"/>
    <property type="match status" value="1"/>
</dbReference>
<protein>
    <submittedName>
        <fullName evidence="7">Cobalt ABC transporter permease</fullName>
    </submittedName>
</protein>
<evidence type="ECO:0000313" key="7">
    <source>
        <dbReference type="EMBL" id="GAW93468.1"/>
    </source>
</evidence>
<dbReference type="Pfam" id="PF02361">
    <property type="entry name" value="CbiQ"/>
    <property type="match status" value="1"/>
</dbReference>
<dbReference type="Proteomes" id="UP000197032">
    <property type="component" value="Unassembled WGS sequence"/>
</dbReference>
<evidence type="ECO:0000256" key="3">
    <source>
        <dbReference type="ARBA" id="ARBA00022692"/>
    </source>
</evidence>
<feature type="transmembrane region" description="Helical" evidence="6">
    <location>
        <begin position="67"/>
        <end position="87"/>
    </location>
</feature>
<keyword evidence="2" id="KW-1003">Cell membrane</keyword>
<keyword evidence="5 6" id="KW-0472">Membrane</keyword>
<evidence type="ECO:0000313" key="8">
    <source>
        <dbReference type="Proteomes" id="UP000197032"/>
    </source>
</evidence>
<comment type="subcellular location">
    <subcellularLocation>
        <location evidence="1">Cell membrane</location>
        <topology evidence="1">Multi-pass membrane protein</topology>
    </subcellularLocation>
</comment>
<evidence type="ECO:0000256" key="5">
    <source>
        <dbReference type="ARBA" id="ARBA00023136"/>
    </source>
</evidence>
<evidence type="ECO:0000256" key="6">
    <source>
        <dbReference type="SAM" id="Phobius"/>
    </source>
</evidence>
<organism evidence="7 8">
    <name type="scientific">Calderihabitans maritimus</name>
    <dbReference type="NCBI Taxonomy" id="1246530"/>
    <lineage>
        <taxon>Bacteria</taxon>
        <taxon>Bacillati</taxon>
        <taxon>Bacillota</taxon>
        <taxon>Clostridia</taxon>
        <taxon>Neomoorellales</taxon>
        <taxon>Calderihabitantaceae</taxon>
        <taxon>Calderihabitans</taxon>
    </lineage>
</organism>
<dbReference type="EMBL" id="BDGJ01000142">
    <property type="protein sequence ID" value="GAW93468.1"/>
    <property type="molecule type" value="Genomic_DNA"/>
</dbReference>
<name>A0A1Z5HVN6_9FIRM</name>
<dbReference type="OrthoDB" id="9815246at2"/>
<keyword evidence="4 6" id="KW-1133">Transmembrane helix</keyword>
<evidence type="ECO:0000256" key="2">
    <source>
        <dbReference type="ARBA" id="ARBA00022475"/>
    </source>
</evidence>